<evidence type="ECO:0000256" key="1">
    <source>
        <dbReference type="ARBA" id="ARBA00005417"/>
    </source>
</evidence>
<proteinExistence type="inferred from homology"/>
<dbReference type="PROSITE" id="PS00211">
    <property type="entry name" value="ABC_TRANSPORTER_1"/>
    <property type="match status" value="1"/>
</dbReference>
<comment type="similarity">
    <text evidence="1">Belongs to the ABC transporter superfamily.</text>
</comment>
<evidence type="ECO:0000256" key="2">
    <source>
        <dbReference type="ARBA" id="ARBA00022448"/>
    </source>
</evidence>
<dbReference type="SMART" id="SM00382">
    <property type="entry name" value="AAA"/>
    <property type="match status" value="1"/>
</dbReference>
<protein>
    <submittedName>
        <fullName evidence="6">Spermidine/putrescine transport system ATP-binding protein</fullName>
    </submittedName>
</protein>
<dbReference type="InterPro" id="IPR017871">
    <property type="entry name" value="ABC_transporter-like_CS"/>
</dbReference>
<dbReference type="Proteomes" id="UP000620262">
    <property type="component" value="Unassembled WGS sequence"/>
</dbReference>
<name>A0ABR9IQK9_RHIVS</name>
<comment type="caution">
    <text evidence="6">The sequence shown here is derived from an EMBL/GenBank/DDBJ whole genome shotgun (WGS) entry which is preliminary data.</text>
</comment>
<keyword evidence="2" id="KW-0813">Transport</keyword>
<reference evidence="6 7" key="1">
    <citation type="submission" date="2020-10" db="EMBL/GenBank/DDBJ databases">
        <title>Sequencing the genomes of 1000 actinobacteria strains.</title>
        <authorList>
            <person name="Klenk H.-P."/>
        </authorList>
    </citation>
    <scope>NUCLEOTIDE SEQUENCE [LARGE SCALE GENOMIC DNA]</scope>
    <source>
        <strain evidence="6 7">DSM 7307</strain>
    </source>
</reference>
<feature type="domain" description="ABC transporter" evidence="5">
    <location>
        <begin position="6"/>
        <end position="236"/>
    </location>
</feature>
<dbReference type="InterPro" id="IPR003439">
    <property type="entry name" value="ABC_transporter-like_ATP-bd"/>
</dbReference>
<dbReference type="PROSITE" id="PS50893">
    <property type="entry name" value="ABC_TRANSPORTER_2"/>
    <property type="match status" value="1"/>
</dbReference>
<dbReference type="PANTHER" id="PTHR42781">
    <property type="entry name" value="SPERMIDINE/PUTRESCINE IMPORT ATP-BINDING PROTEIN POTA"/>
    <property type="match status" value="1"/>
</dbReference>
<evidence type="ECO:0000256" key="4">
    <source>
        <dbReference type="ARBA" id="ARBA00022840"/>
    </source>
</evidence>
<evidence type="ECO:0000313" key="6">
    <source>
        <dbReference type="EMBL" id="MBE1505486.1"/>
    </source>
</evidence>
<evidence type="ECO:0000313" key="7">
    <source>
        <dbReference type="Proteomes" id="UP000620262"/>
    </source>
</evidence>
<sequence>MSDAYLQLDKLTLAYGDTVAVRDLDLSIAKGELVALLGPSGCGKTTTMRAIAGLLNPASGRINLDGAEITRVSANKRAVGLVFQSYALFPHLTVYENVAFGLRLKGLRGQDLDAKVNAGLKSVGLAKFSGRKPGELSGGQQQRVALARSMVMEPKVLLLDEPLSNLDARLRLEMRAELQRVQKETGVTMIFVTHDQAEALALADRIIVMLNGGIEQIGTPEDIYNKPVSSFVADFVGFENVFALKDGKLATPNGAVALSDAAPEGAAGLAWRPRAVVLGSGPFQGTVRGTSFAGNSREYLLDSALGPIKAEVDAALPQHELNSTIAFDLPVAISASLKRFG</sequence>
<dbReference type="InterPro" id="IPR050093">
    <property type="entry name" value="ABC_SmlMolc_Importer"/>
</dbReference>
<keyword evidence="7" id="KW-1185">Reference proteome</keyword>
<dbReference type="SUPFAM" id="SSF52540">
    <property type="entry name" value="P-loop containing nucleoside triphosphate hydrolases"/>
    <property type="match status" value="1"/>
</dbReference>
<evidence type="ECO:0000256" key="3">
    <source>
        <dbReference type="ARBA" id="ARBA00022741"/>
    </source>
</evidence>
<dbReference type="Pfam" id="PF00005">
    <property type="entry name" value="ABC_tran"/>
    <property type="match status" value="1"/>
</dbReference>
<dbReference type="InterPro" id="IPR003593">
    <property type="entry name" value="AAA+_ATPase"/>
</dbReference>
<dbReference type="InterPro" id="IPR027417">
    <property type="entry name" value="P-loop_NTPase"/>
</dbReference>
<keyword evidence="4 6" id="KW-0067">ATP-binding</keyword>
<dbReference type="EMBL" id="JADBEC010000001">
    <property type="protein sequence ID" value="MBE1505486.1"/>
    <property type="molecule type" value="Genomic_DNA"/>
</dbReference>
<gene>
    <name evidence="6" type="ORF">H4W29_002667</name>
</gene>
<dbReference type="PANTHER" id="PTHR42781:SF4">
    <property type="entry name" value="SPERMIDINE_PUTRESCINE IMPORT ATP-BINDING PROTEIN POTA"/>
    <property type="match status" value="1"/>
</dbReference>
<accession>A0ABR9IQK9</accession>
<dbReference type="RefSeq" id="WP_192729332.1">
    <property type="nucleotide sequence ID" value="NZ_BAAAVL010000020.1"/>
</dbReference>
<dbReference type="Gene3D" id="3.40.50.300">
    <property type="entry name" value="P-loop containing nucleotide triphosphate hydrolases"/>
    <property type="match status" value="1"/>
</dbReference>
<dbReference type="GO" id="GO:0005524">
    <property type="term" value="F:ATP binding"/>
    <property type="evidence" value="ECO:0007669"/>
    <property type="project" value="UniProtKB-KW"/>
</dbReference>
<organism evidence="6 7">
    <name type="scientific">Rhizobium viscosum</name>
    <name type="common">Arthrobacter viscosus</name>
    <dbReference type="NCBI Taxonomy" id="1673"/>
    <lineage>
        <taxon>Bacteria</taxon>
        <taxon>Pseudomonadati</taxon>
        <taxon>Pseudomonadota</taxon>
        <taxon>Alphaproteobacteria</taxon>
        <taxon>Hyphomicrobiales</taxon>
        <taxon>Rhizobiaceae</taxon>
        <taxon>Rhizobium/Agrobacterium group</taxon>
        <taxon>Rhizobium</taxon>
    </lineage>
</organism>
<keyword evidence="3" id="KW-0547">Nucleotide-binding</keyword>
<evidence type="ECO:0000259" key="5">
    <source>
        <dbReference type="PROSITE" id="PS50893"/>
    </source>
</evidence>